<dbReference type="AlphaFoldDB" id="A0A7T8GTG5"/>
<evidence type="ECO:0000313" key="3">
    <source>
        <dbReference type="Proteomes" id="UP000595437"/>
    </source>
</evidence>
<dbReference type="PANTHER" id="PTHR46068">
    <property type="entry name" value="PROTEIN CBG27172"/>
    <property type="match status" value="1"/>
</dbReference>
<dbReference type="InterPro" id="IPR038717">
    <property type="entry name" value="Tc1-like_DDE_dom"/>
</dbReference>
<organism evidence="2 3">
    <name type="scientific">Caligus rogercresseyi</name>
    <name type="common">Sea louse</name>
    <dbReference type="NCBI Taxonomy" id="217165"/>
    <lineage>
        <taxon>Eukaryota</taxon>
        <taxon>Metazoa</taxon>
        <taxon>Ecdysozoa</taxon>
        <taxon>Arthropoda</taxon>
        <taxon>Crustacea</taxon>
        <taxon>Multicrustacea</taxon>
        <taxon>Hexanauplia</taxon>
        <taxon>Copepoda</taxon>
        <taxon>Siphonostomatoida</taxon>
        <taxon>Caligidae</taxon>
        <taxon>Caligus</taxon>
    </lineage>
</organism>
<dbReference type="EMBL" id="CP045901">
    <property type="protein sequence ID" value="QQP37275.1"/>
    <property type="molecule type" value="Genomic_DNA"/>
</dbReference>
<dbReference type="PANTHER" id="PTHR46068:SF1">
    <property type="entry name" value="TRANSPOSASE IS30-LIKE HTH DOMAIN-CONTAINING PROTEIN"/>
    <property type="match status" value="1"/>
</dbReference>
<name>A0A7T8GTG5_CALRO</name>
<evidence type="ECO:0000259" key="1">
    <source>
        <dbReference type="Pfam" id="PF13358"/>
    </source>
</evidence>
<accession>A0A7T8GTG5</accession>
<sequence>SKYEEDFLGKVKEAVKEDPTKSIRRLARTVDVCTSTISRALKDDLNLKSYVRRPRHHLTEAMKVKRLERCTKIHSTFHKKKSIVTNISDKKIFIVDQVYSRRNDRYVVESIDEVKVVYRTKHPAHVTVLGVVASDGKTIPRYYFRAGEKNDRHVYVKLKANYPSGHYVWTQDGAPSHTSKLAQDSRSWSFADFWPANYWPPSSPDLNPLDFAVWGFLEREINSTPHPNVDSLKASITASWANMSTDFIKKSCADFRHRVGAVFQVKGGYI</sequence>
<dbReference type="Proteomes" id="UP000595437">
    <property type="component" value="Chromosome 12"/>
</dbReference>
<protein>
    <submittedName>
        <fullName evidence="2">Transposable element tcb2 transposase</fullName>
    </submittedName>
</protein>
<keyword evidence="3" id="KW-1185">Reference proteome</keyword>
<dbReference type="Gene3D" id="3.30.420.10">
    <property type="entry name" value="Ribonuclease H-like superfamily/Ribonuclease H"/>
    <property type="match status" value="1"/>
</dbReference>
<dbReference type="Pfam" id="PF13358">
    <property type="entry name" value="DDE_3"/>
    <property type="match status" value="1"/>
</dbReference>
<gene>
    <name evidence="2" type="ORF">FKW44_017488</name>
</gene>
<dbReference type="GO" id="GO:0003676">
    <property type="term" value="F:nucleic acid binding"/>
    <property type="evidence" value="ECO:0007669"/>
    <property type="project" value="InterPro"/>
</dbReference>
<evidence type="ECO:0000313" key="2">
    <source>
        <dbReference type="EMBL" id="QQP37275.1"/>
    </source>
</evidence>
<feature type="non-terminal residue" evidence="2">
    <location>
        <position position="270"/>
    </location>
</feature>
<proteinExistence type="predicted"/>
<dbReference type="InterPro" id="IPR036397">
    <property type="entry name" value="RNaseH_sf"/>
</dbReference>
<reference evidence="3" key="1">
    <citation type="submission" date="2021-01" db="EMBL/GenBank/DDBJ databases">
        <title>Caligus Genome Assembly.</title>
        <authorList>
            <person name="Gallardo-Escarate C."/>
        </authorList>
    </citation>
    <scope>NUCLEOTIDE SEQUENCE [LARGE SCALE GENOMIC DNA]</scope>
</reference>
<feature type="domain" description="Tc1-like transposase DDE" evidence="1">
    <location>
        <begin position="101"/>
        <end position="233"/>
    </location>
</feature>